<accession>A0A1M5NCU5</accession>
<dbReference type="InterPro" id="IPR021370">
    <property type="entry name" value="DUF2987"/>
</dbReference>
<dbReference type="Proteomes" id="UP000184268">
    <property type="component" value="Unassembled WGS sequence"/>
</dbReference>
<protein>
    <recommendedName>
        <fullName evidence="3">DUF2987 domain-containing protein</fullName>
    </recommendedName>
</protein>
<dbReference type="EMBL" id="FQXG01000001">
    <property type="protein sequence ID" value="SHG87009.1"/>
    <property type="molecule type" value="Genomic_DNA"/>
</dbReference>
<evidence type="ECO:0000313" key="1">
    <source>
        <dbReference type="EMBL" id="SHG87009.1"/>
    </source>
</evidence>
<name>A0A1M5NCU5_9GAMM</name>
<evidence type="ECO:0000313" key="2">
    <source>
        <dbReference type="Proteomes" id="UP000184268"/>
    </source>
</evidence>
<reference evidence="1 2" key="1">
    <citation type="submission" date="2016-11" db="EMBL/GenBank/DDBJ databases">
        <authorList>
            <person name="Jaros S."/>
            <person name="Januszkiewicz K."/>
            <person name="Wedrychowicz H."/>
        </authorList>
    </citation>
    <scope>NUCLEOTIDE SEQUENCE [LARGE SCALE GENOMIC DNA]</scope>
    <source>
        <strain evidence="1 2">DSM 16917</strain>
    </source>
</reference>
<sequence>MWSRVVLLGLALLPAQALALMLDYGGFYDRMRVVNKNDYPLVTLAFYLNHRGQPGPCQIQSGSLVHKDTRQPVVITPDNEIHLPFDAQLKTDKAVLDLVVEQEAQCDFAMQLRYADPTQAQFAQAELTALVGQFDDVLKRFAGFPFRFLQPDVTGVVIALDQPEGIEVSPAQSLNRDEQGRVVLDADSLSQLESIRFAAPPRWISPYIERD</sequence>
<dbReference type="Pfam" id="PF11205">
    <property type="entry name" value="DUF2987"/>
    <property type="match status" value="1"/>
</dbReference>
<evidence type="ECO:0008006" key="3">
    <source>
        <dbReference type="Google" id="ProtNLM"/>
    </source>
</evidence>
<dbReference type="OrthoDB" id="6402179at2"/>
<keyword evidence="2" id="KW-1185">Reference proteome</keyword>
<dbReference type="AlphaFoldDB" id="A0A1M5NCU5"/>
<dbReference type="RefSeq" id="WP_082766531.1">
    <property type="nucleotide sequence ID" value="NZ_FQXG01000001.1"/>
</dbReference>
<organism evidence="1 2">
    <name type="scientific">Ferrimonas marina</name>
    <dbReference type="NCBI Taxonomy" id="299255"/>
    <lineage>
        <taxon>Bacteria</taxon>
        <taxon>Pseudomonadati</taxon>
        <taxon>Pseudomonadota</taxon>
        <taxon>Gammaproteobacteria</taxon>
        <taxon>Alteromonadales</taxon>
        <taxon>Ferrimonadaceae</taxon>
        <taxon>Ferrimonas</taxon>
    </lineage>
</organism>
<gene>
    <name evidence="1" type="ORF">SAMN02745129_0983</name>
</gene>
<dbReference type="STRING" id="299255.SAMN02745129_0983"/>
<proteinExistence type="predicted"/>